<dbReference type="EMBL" id="DWYG01000085">
    <property type="protein sequence ID" value="HJB41945.1"/>
    <property type="molecule type" value="Genomic_DNA"/>
</dbReference>
<evidence type="ECO:0000313" key="1">
    <source>
        <dbReference type="EMBL" id="HJB41945.1"/>
    </source>
</evidence>
<comment type="caution">
    <text evidence="1">The sequence shown here is derived from an EMBL/GenBank/DDBJ whole genome shotgun (WGS) entry which is preliminary data.</text>
</comment>
<name>A0A9D2S445_9FIRM</name>
<evidence type="ECO:0000313" key="2">
    <source>
        <dbReference type="Proteomes" id="UP000886803"/>
    </source>
</evidence>
<dbReference type="Proteomes" id="UP000886803">
    <property type="component" value="Unassembled WGS sequence"/>
</dbReference>
<gene>
    <name evidence="1" type="ORF">H9945_05535</name>
</gene>
<dbReference type="AlphaFoldDB" id="A0A9D2S445"/>
<reference evidence="1" key="1">
    <citation type="journal article" date="2021" name="PeerJ">
        <title>Extensive microbial diversity within the chicken gut microbiome revealed by metagenomics and culture.</title>
        <authorList>
            <person name="Gilroy R."/>
            <person name="Ravi A."/>
            <person name="Getino M."/>
            <person name="Pursley I."/>
            <person name="Horton D.L."/>
            <person name="Alikhan N.F."/>
            <person name="Baker D."/>
            <person name="Gharbi K."/>
            <person name="Hall N."/>
            <person name="Watson M."/>
            <person name="Adriaenssens E.M."/>
            <person name="Foster-Nyarko E."/>
            <person name="Jarju S."/>
            <person name="Secka A."/>
            <person name="Antonio M."/>
            <person name="Oren A."/>
            <person name="Chaudhuri R.R."/>
            <person name="La Ragione R."/>
            <person name="Hildebrand F."/>
            <person name="Pallen M.J."/>
        </authorList>
    </citation>
    <scope>NUCLEOTIDE SEQUENCE</scope>
    <source>
        <strain evidence="1">ChiBcec8-13705</strain>
    </source>
</reference>
<sequence>MQSLIVDTGVEAFTLNGRGPLRFNPGDPNVYHRFFEAKETLEEMGTSLRSALDDLAAAGEAERTEKSLALLAEYDRQIKEMLGRVFGTENDFDALLEGVNLAGLGANGRPVVQNLLDALAPVLEQGAARTLQTSAAAAVAKADAARAARAALAPGGGPA</sequence>
<protein>
    <submittedName>
        <fullName evidence="1">Uncharacterized protein</fullName>
    </submittedName>
</protein>
<reference evidence="1" key="2">
    <citation type="submission" date="2021-04" db="EMBL/GenBank/DDBJ databases">
        <authorList>
            <person name="Gilroy R."/>
        </authorList>
    </citation>
    <scope>NUCLEOTIDE SEQUENCE</scope>
    <source>
        <strain evidence="1">ChiBcec8-13705</strain>
    </source>
</reference>
<accession>A0A9D2S445</accession>
<proteinExistence type="predicted"/>
<organism evidence="1 2">
    <name type="scientific">Candidatus Gemmiger avicola</name>
    <dbReference type="NCBI Taxonomy" id="2838605"/>
    <lineage>
        <taxon>Bacteria</taxon>
        <taxon>Bacillati</taxon>
        <taxon>Bacillota</taxon>
        <taxon>Clostridia</taxon>
        <taxon>Eubacteriales</taxon>
        <taxon>Gemmiger</taxon>
    </lineage>
</organism>